<dbReference type="EC" id="3.1.4.58" evidence="2"/>
<feature type="active site" description="Proton donor" evidence="2">
    <location>
        <position position="45"/>
    </location>
</feature>
<evidence type="ECO:0000256" key="2">
    <source>
        <dbReference type="HAMAP-Rule" id="MF_01940"/>
    </source>
</evidence>
<feature type="short sequence motif" description="HXTX 2" evidence="2">
    <location>
        <begin position="126"/>
        <end position="129"/>
    </location>
</feature>
<evidence type="ECO:0000256" key="1">
    <source>
        <dbReference type="ARBA" id="ARBA00022801"/>
    </source>
</evidence>
<dbReference type="HAMAP" id="MF_01940">
    <property type="entry name" value="RNA_CPDase"/>
    <property type="match status" value="1"/>
</dbReference>
<proteinExistence type="inferred from homology"/>
<dbReference type="PANTHER" id="PTHR35561:SF1">
    <property type="entry name" value="RNA 2',3'-CYCLIC PHOSPHODIESTERASE"/>
    <property type="match status" value="1"/>
</dbReference>
<dbReference type="GO" id="GO:0008664">
    <property type="term" value="F:RNA 2',3'-cyclic 3'-phosphodiesterase activity"/>
    <property type="evidence" value="ECO:0007669"/>
    <property type="project" value="UniProtKB-EC"/>
</dbReference>
<protein>
    <recommendedName>
        <fullName evidence="2">RNA 2',3'-cyclic phosphodiesterase</fullName>
        <shortName evidence="2">RNA 2',3'-CPDase</shortName>
        <ecNumber evidence="2">3.1.4.58</ecNumber>
    </recommendedName>
</protein>
<evidence type="ECO:0000313" key="3">
    <source>
        <dbReference type="EMBL" id="MBL0420652.1"/>
    </source>
</evidence>
<dbReference type="PANTHER" id="PTHR35561">
    <property type="entry name" value="RNA 2',3'-CYCLIC PHOSPHODIESTERASE"/>
    <property type="match status" value="1"/>
</dbReference>
<dbReference type="SUPFAM" id="SSF55144">
    <property type="entry name" value="LigT-like"/>
    <property type="match status" value="1"/>
</dbReference>
<comment type="caution">
    <text evidence="3">The sequence shown here is derived from an EMBL/GenBank/DDBJ whole genome shotgun (WGS) entry which is preliminary data.</text>
</comment>
<keyword evidence="1 2" id="KW-0378">Hydrolase</keyword>
<dbReference type="RefSeq" id="WP_201683715.1">
    <property type="nucleotide sequence ID" value="NZ_JAEQNA010000002.1"/>
</dbReference>
<dbReference type="InterPro" id="IPR009097">
    <property type="entry name" value="Cyclic_Pdiesterase"/>
</dbReference>
<dbReference type="Pfam" id="PF13563">
    <property type="entry name" value="2_5_RNA_ligase2"/>
    <property type="match status" value="1"/>
</dbReference>
<comment type="function">
    <text evidence="2">Hydrolyzes RNA 2',3'-cyclic phosphodiester to an RNA 2'-phosphomonoester.</text>
</comment>
<reference evidence="3" key="1">
    <citation type="submission" date="2021-01" db="EMBL/GenBank/DDBJ databases">
        <title>Ramlibacter sp. strain AW1 16S ribosomal RNA gene Genome sequencing and assembly.</title>
        <authorList>
            <person name="Kang M."/>
        </authorList>
    </citation>
    <scope>NUCLEOTIDE SEQUENCE</scope>
    <source>
        <strain evidence="3">AW1</strain>
    </source>
</reference>
<feature type="active site" description="Proton acceptor" evidence="2">
    <location>
        <position position="126"/>
    </location>
</feature>
<dbReference type="GO" id="GO:0004113">
    <property type="term" value="F:2',3'-cyclic-nucleotide 3'-phosphodiesterase activity"/>
    <property type="evidence" value="ECO:0007669"/>
    <property type="project" value="InterPro"/>
</dbReference>
<comment type="catalytic activity">
    <reaction evidence="2">
        <text>a 3'-end 2',3'-cyclophospho-ribonucleotide-RNA + H2O = a 3'-end 2'-phospho-ribonucleotide-RNA + H(+)</text>
        <dbReference type="Rhea" id="RHEA:11828"/>
        <dbReference type="Rhea" id="RHEA-COMP:10464"/>
        <dbReference type="Rhea" id="RHEA-COMP:17353"/>
        <dbReference type="ChEBI" id="CHEBI:15377"/>
        <dbReference type="ChEBI" id="CHEBI:15378"/>
        <dbReference type="ChEBI" id="CHEBI:83064"/>
        <dbReference type="ChEBI" id="CHEBI:173113"/>
        <dbReference type="EC" id="3.1.4.58"/>
    </reaction>
</comment>
<organism evidence="3 4">
    <name type="scientific">Ramlibacter aurantiacus</name>
    <dbReference type="NCBI Taxonomy" id="2801330"/>
    <lineage>
        <taxon>Bacteria</taxon>
        <taxon>Pseudomonadati</taxon>
        <taxon>Pseudomonadota</taxon>
        <taxon>Betaproteobacteria</taxon>
        <taxon>Burkholderiales</taxon>
        <taxon>Comamonadaceae</taxon>
        <taxon>Ramlibacter</taxon>
    </lineage>
</organism>
<comment type="similarity">
    <text evidence="2">Belongs to the 2H phosphoesterase superfamily. ThpR family.</text>
</comment>
<evidence type="ECO:0000313" key="4">
    <source>
        <dbReference type="Proteomes" id="UP000613011"/>
    </source>
</evidence>
<name>A0A937D4T8_9BURK</name>
<dbReference type="AlphaFoldDB" id="A0A937D4T8"/>
<accession>A0A937D4T8</accession>
<dbReference type="NCBIfam" id="TIGR02258">
    <property type="entry name" value="2_5_ligase"/>
    <property type="match status" value="1"/>
</dbReference>
<dbReference type="EMBL" id="JAEQNA010000002">
    <property type="protein sequence ID" value="MBL0420652.1"/>
    <property type="molecule type" value="Genomic_DNA"/>
</dbReference>
<feature type="short sequence motif" description="HXTX 1" evidence="2">
    <location>
        <begin position="45"/>
        <end position="48"/>
    </location>
</feature>
<gene>
    <name evidence="3" type="primary">thpR</name>
    <name evidence="3" type="ORF">JI739_09880</name>
</gene>
<keyword evidence="4" id="KW-1185">Reference proteome</keyword>
<dbReference type="InterPro" id="IPR004175">
    <property type="entry name" value="RNA_CPDase"/>
</dbReference>
<sequence>MSTESTRRLFIGLMADPVVREPVLAWRSRWQWPRRPSLSAPAHLHLTLAFLGDTPEASVDSLRQALAGVRSEPFVLRLGRPQVWPRGLAVVRPDPDRRLDELHRQVRQAVERAGLDPGAGESWKPHLTLARRAIGAQPPVEPLALSWPVSAFSLVWSRLPPLVPRAAYEEIGRWELLTG</sequence>
<dbReference type="Gene3D" id="3.90.1140.10">
    <property type="entry name" value="Cyclic phosphodiesterase"/>
    <property type="match status" value="1"/>
</dbReference>
<dbReference type="Proteomes" id="UP000613011">
    <property type="component" value="Unassembled WGS sequence"/>
</dbReference>